<dbReference type="GO" id="GO:0000981">
    <property type="term" value="F:DNA-binding transcription factor activity, RNA polymerase II-specific"/>
    <property type="evidence" value="ECO:0007669"/>
    <property type="project" value="TreeGrafter"/>
</dbReference>
<dbReference type="FunFam" id="1.10.10.10:FF:000013">
    <property type="entry name" value="Paired box 8 isoform 1"/>
    <property type="match status" value="1"/>
</dbReference>
<sequence>MPAYHSIQNSRDYHHQNPHSFSFPVMQQTNSMFLPPPPPPPSCQQSSMFDFNALNPYPYSNYHQHIGNSNSNVVLAAAAAHKHVQYFQGIYSRTKSNKAKGHGGINQLGGVFVNGRPLPNQVRQQIVQLANQNVRPCDISRQLRVSHGCVSKILGRYYETGSIRPGVIGGSKPKVATASVVEAICKYKEDNPTMFAWEIRDRLLKDQICTVENVPSVSSINRIVRNKDNQTTMEPHNVLSRKRGHRQIHNNSPTNKTQLSQDSNCHDSPATTPLSLQTDSSPKSIKLCDFGQENYLNHSPITLPVVGGRSTSSTGTLITTTTTTPATTKSNTSAHSIRSSFKQLMFTDKTTSNLLNSDIKRFHHSSTMSNGSINGRIYDNTNYPEVSYSFPSNDNMNNTLNSLQYSQFTPYLNRNYDETIEYLNQAANSNLSNVTSSEFGEPFKNQSNHLNFRLIEGKQNEGIDEIEDRNYLTTFNKTMITTTTNDDKSSTLPRMINTLPNDISNKLNMSFMNDERSLHNYHINDEYIQRSMYNRLPSTDNEELSMIRNSYLYPSLMNTNNTDDYNTTNNDNNSSISSINSSITNYLVHKSVSKQPLSNINTLGDLTCFNNSSNHIGLSTDYSITGLLGLTMAASNGFNTLYGNGYTLNGKNKNLNLLINDTLENFQIQHHQHQESEQQGHLNFDFTHQQNTTSKHSSSLSHLHQHQHHHDHHHRHHRDNNHIDDLEKHSDYVQQHQNFLPYKLSQTLNVHNGSENQIDEKNQLDITECSTFRPEIFKNYDGLIMNNNNNTSHRNDMNEIVETLSISASASASSSSSSTSIPIITTTVVEKTTTVMTDVISQPQLSTSSSSSSSSSLKLISSTPIHRNKLIGKEHFSMHRKSRLQNFDMKCTDTTKLLTNCSSIPTADHDSPTIIKNSIEHIDNSTINESKDELYNSSTSFSSSLSPSFSTFNHNESGISFILPTNSNLPSKYLNRLSNRTSTISNSFNFMDSALDIKSLSNINQNINQTRISKFPGSELMTKIPCNDTSTIYGHIEQDCLLNNESVFNKDRFQSNNDLSRTYMSYFIPSSSSSSPPFQSSHLTTNLSEVTTDIVKFPFYLMSEKANNSYYTQTYTNLDLNETDCITTEFFSRSLTDRIDIHRNEINDEENSSNNISSNHCRDTPEFPTQYSLI</sequence>
<feature type="compositionally biased region" description="Polar residues" evidence="8">
    <location>
        <begin position="249"/>
        <end position="263"/>
    </location>
</feature>
<feature type="domain" description="Paired" evidence="9">
    <location>
        <begin position="101"/>
        <end position="227"/>
    </location>
</feature>
<evidence type="ECO:0000256" key="7">
    <source>
        <dbReference type="ARBA" id="ARBA00023242"/>
    </source>
</evidence>
<accession>A0A3Q0KNP2</accession>
<evidence type="ECO:0000313" key="10">
    <source>
        <dbReference type="Proteomes" id="UP000008854"/>
    </source>
</evidence>
<keyword evidence="10" id="KW-1185">Reference proteome</keyword>
<dbReference type="STRING" id="6183.A0A3Q0KNP2"/>
<dbReference type="WBParaSite" id="Smp_142940.1">
    <property type="protein sequence ID" value="Smp_142940.1"/>
    <property type="gene ID" value="Smp_142940"/>
</dbReference>
<keyword evidence="5" id="KW-0238">DNA-binding</keyword>
<feature type="compositionally biased region" description="Low complexity" evidence="8">
    <location>
        <begin position="310"/>
        <end position="333"/>
    </location>
</feature>
<keyword evidence="6" id="KW-0804">Transcription</keyword>
<dbReference type="GO" id="GO:0000978">
    <property type="term" value="F:RNA polymerase II cis-regulatory region sequence-specific DNA binding"/>
    <property type="evidence" value="ECO:0007669"/>
    <property type="project" value="TreeGrafter"/>
</dbReference>
<dbReference type="Pfam" id="PF00292">
    <property type="entry name" value="PAX"/>
    <property type="match status" value="1"/>
</dbReference>
<proteinExistence type="predicted"/>
<dbReference type="PROSITE" id="PS00034">
    <property type="entry name" value="PAIRED_1"/>
    <property type="match status" value="1"/>
</dbReference>
<dbReference type="PANTHER" id="PTHR45636">
    <property type="entry name" value="PAIRED BOX PROTEIN PAX-6-RELATED-RELATED"/>
    <property type="match status" value="1"/>
</dbReference>
<feature type="compositionally biased region" description="Basic residues" evidence="8">
    <location>
        <begin position="703"/>
        <end position="719"/>
    </location>
</feature>
<dbReference type="PANTHER" id="PTHR45636:SF41">
    <property type="entry name" value="PAIRED BOX PROTEIN PAX-6-RELATED"/>
    <property type="match status" value="1"/>
</dbReference>
<evidence type="ECO:0000256" key="2">
    <source>
        <dbReference type="ARBA" id="ARBA00022473"/>
    </source>
</evidence>
<dbReference type="PROSITE" id="PS51057">
    <property type="entry name" value="PAIRED_2"/>
    <property type="match status" value="1"/>
</dbReference>
<name>A0A3Q0KNP2_SCHMA</name>
<protein>
    <submittedName>
        <fullName evidence="11">Putative paired box protein pax-6</fullName>
    </submittedName>
</protein>
<dbReference type="InterPro" id="IPR001523">
    <property type="entry name" value="Paired_dom"/>
</dbReference>
<feature type="compositionally biased region" description="Polar residues" evidence="8">
    <location>
        <begin position="269"/>
        <end position="280"/>
    </location>
</feature>
<dbReference type="FunFam" id="1.10.10.10:FF:000003">
    <property type="entry name" value="Paired box protein Pax-6"/>
    <property type="match status" value="1"/>
</dbReference>
<feature type="compositionally biased region" description="Basic residues" evidence="8">
    <location>
        <begin position="239"/>
        <end position="248"/>
    </location>
</feature>
<reference evidence="11" key="2">
    <citation type="submission" date="2018-12" db="UniProtKB">
        <authorList>
            <consortium name="WormBaseParasite"/>
        </authorList>
    </citation>
    <scope>IDENTIFICATION</scope>
    <source>
        <strain evidence="11">Puerto Rican</strain>
    </source>
</reference>
<evidence type="ECO:0000256" key="3">
    <source>
        <dbReference type="ARBA" id="ARBA00022724"/>
    </source>
</evidence>
<dbReference type="Gene3D" id="1.10.10.10">
    <property type="entry name" value="Winged helix-like DNA-binding domain superfamily/Winged helix DNA-binding domain"/>
    <property type="match status" value="2"/>
</dbReference>
<keyword evidence="7" id="KW-0539">Nucleus</keyword>
<evidence type="ECO:0000256" key="5">
    <source>
        <dbReference type="ARBA" id="ARBA00023125"/>
    </source>
</evidence>
<dbReference type="InParanoid" id="A0A3Q0KNP2"/>
<evidence type="ECO:0000256" key="4">
    <source>
        <dbReference type="ARBA" id="ARBA00023015"/>
    </source>
</evidence>
<dbReference type="SUPFAM" id="SSF46689">
    <property type="entry name" value="Homeodomain-like"/>
    <property type="match status" value="1"/>
</dbReference>
<evidence type="ECO:0000259" key="9">
    <source>
        <dbReference type="PROSITE" id="PS51057"/>
    </source>
</evidence>
<evidence type="ECO:0000256" key="6">
    <source>
        <dbReference type="ARBA" id="ARBA00023163"/>
    </source>
</evidence>
<evidence type="ECO:0000313" key="11">
    <source>
        <dbReference type="WBParaSite" id="Smp_142940.1"/>
    </source>
</evidence>
<organism evidence="10 11">
    <name type="scientific">Schistosoma mansoni</name>
    <name type="common">Blood fluke</name>
    <dbReference type="NCBI Taxonomy" id="6183"/>
    <lineage>
        <taxon>Eukaryota</taxon>
        <taxon>Metazoa</taxon>
        <taxon>Spiralia</taxon>
        <taxon>Lophotrochozoa</taxon>
        <taxon>Platyhelminthes</taxon>
        <taxon>Trematoda</taxon>
        <taxon>Digenea</taxon>
        <taxon>Strigeidida</taxon>
        <taxon>Schistosomatoidea</taxon>
        <taxon>Schistosomatidae</taxon>
        <taxon>Schistosoma</taxon>
    </lineage>
</organism>
<keyword evidence="4" id="KW-0805">Transcription regulation</keyword>
<dbReference type="AlphaFoldDB" id="A0A3Q0KNP2"/>
<dbReference type="SMART" id="SM00351">
    <property type="entry name" value="PAX"/>
    <property type="match status" value="1"/>
</dbReference>
<reference evidence="10" key="1">
    <citation type="journal article" date="2012" name="PLoS Negl. Trop. Dis.">
        <title>A systematically improved high quality genome and transcriptome of the human blood fluke Schistosoma mansoni.</title>
        <authorList>
            <person name="Protasio A.V."/>
            <person name="Tsai I.J."/>
            <person name="Babbage A."/>
            <person name="Nichol S."/>
            <person name="Hunt M."/>
            <person name="Aslett M.A."/>
            <person name="De Silva N."/>
            <person name="Velarde G.S."/>
            <person name="Anderson T.J."/>
            <person name="Clark R.C."/>
            <person name="Davidson C."/>
            <person name="Dillon G.P."/>
            <person name="Holroyd N.E."/>
            <person name="LoVerde P.T."/>
            <person name="Lloyd C."/>
            <person name="McQuillan J."/>
            <person name="Oliveira G."/>
            <person name="Otto T.D."/>
            <person name="Parker-Manuel S.J."/>
            <person name="Quail M.A."/>
            <person name="Wilson R.A."/>
            <person name="Zerlotini A."/>
            <person name="Dunne D.W."/>
            <person name="Berriman M."/>
        </authorList>
    </citation>
    <scope>NUCLEOTIDE SEQUENCE [LARGE SCALE GENOMIC DNA]</scope>
    <source>
        <strain evidence="10">Puerto Rican</strain>
    </source>
</reference>
<feature type="region of interest" description="Disordered" evidence="8">
    <location>
        <begin position="233"/>
        <end position="280"/>
    </location>
</feature>
<keyword evidence="2" id="KW-0217">Developmental protein</keyword>
<dbReference type="CDD" id="cd00131">
    <property type="entry name" value="PAX"/>
    <property type="match status" value="1"/>
</dbReference>
<dbReference type="InterPro" id="IPR036388">
    <property type="entry name" value="WH-like_DNA-bd_sf"/>
</dbReference>
<dbReference type="InterPro" id="IPR009057">
    <property type="entry name" value="Homeodomain-like_sf"/>
</dbReference>
<comment type="subcellular location">
    <subcellularLocation>
        <location evidence="1">Nucleus</location>
    </subcellularLocation>
</comment>
<feature type="region of interest" description="Disordered" evidence="8">
    <location>
        <begin position="307"/>
        <end position="334"/>
    </location>
</feature>
<feature type="region of interest" description="Disordered" evidence="8">
    <location>
        <begin position="690"/>
        <end position="721"/>
    </location>
</feature>
<dbReference type="Proteomes" id="UP000008854">
    <property type="component" value="Unassembled WGS sequence"/>
</dbReference>
<dbReference type="GO" id="GO:0005634">
    <property type="term" value="C:nucleus"/>
    <property type="evidence" value="ECO:0007669"/>
    <property type="project" value="UniProtKB-SubCell"/>
</dbReference>
<dbReference type="InterPro" id="IPR043182">
    <property type="entry name" value="PAIRED_DNA-bd_dom"/>
</dbReference>
<keyword evidence="3" id="KW-0563">Paired box</keyword>
<dbReference type="PRINTS" id="PR00027">
    <property type="entry name" value="PAIREDBOX"/>
</dbReference>
<evidence type="ECO:0000256" key="1">
    <source>
        <dbReference type="ARBA" id="ARBA00004123"/>
    </source>
</evidence>
<dbReference type="InterPro" id="IPR043565">
    <property type="entry name" value="PAX_fam"/>
</dbReference>
<evidence type="ECO:0000256" key="8">
    <source>
        <dbReference type="SAM" id="MobiDB-lite"/>
    </source>
</evidence>